<evidence type="ECO:0000256" key="5">
    <source>
        <dbReference type="SAM" id="Phobius"/>
    </source>
</evidence>
<sequence>MTGLQDSWVYLSSTPLFHLTLTLIAFQAGDVLSRRFNGTPLLNPVLIGVLIVVAVLLLTGTSYATYFEGAQFVHFLLGPATVALAVPLYRQFALVRRSALALAAALLAGSASAVVAAVGLGHVLGANEALLASLAPKSVTAPVAMGIAEQIGGVPSLTAVLVLATGITGAMFGPLLLDLLKIRAPEARGLALGTASHGIGTARALQDSEAAGAFSGLAMGLNALATALLLPIFWAIAF</sequence>
<feature type="transmembrane region" description="Helical" evidence="5">
    <location>
        <begin position="213"/>
        <end position="237"/>
    </location>
</feature>
<keyword evidence="2 5" id="KW-0812">Transmembrane</keyword>
<name>A0A1Y5STR2_9RHOB</name>
<evidence type="ECO:0000256" key="3">
    <source>
        <dbReference type="ARBA" id="ARBA00022989"/>
    </source>
</evidence>
<evidence type="ECO:0000313" key="6">
    <source>
        <dbReference type="EMBL" id="SLN48332.1"/>
    </source>
</evidence>
<evidence type="ECO:0000256" key="4">
    <source>
        <dbReference type="ARBA" id="ARBA00023136"/>
    </source>
</evidence>
<feature type="transmembrane region" description="Helical" evidence="5">
    <location>
        <begin position="101"/>
        <end position="124"/>
    </location>
</feature>
<dbReference type="PANTHER" id="PTHR30249:SF0">
    <property type="entry name" value="PLASTIDAL GLYCOLATE_GLYCERATE TRANSLOCATOR 1, CHLOROPLASTIC"/>
    <property type="match status" value="1"/>
</dbReference>
<keyword evidence="3 5" id="KW-1133">Transmembrane helix</keyword>
<keyword evidence="7" id="KW-1185">Reference proteome</keyword>
<dbReference type="GO" id="GO:0016020">
    <property type="term" value="C:membrane"/>
    <property type="evidence" value="ECO:0007669"/>
    <property type="project" value="UniProtKB-SubCell"/>
</dbReference>
<gene>
    <name evidence="6" type="primary">yohK</name>
    <name evidence="6" type="ORF">PSA7680_02483</name>
</gene>
<feature type="transmembrane region" description="Helical" evidence="5">
    <location>
        <begin position="159"/>
        <end position="180"/>
    </location>
</feature>
<evidence type="ECO:0000313" key="7">
    <source>
        <dbReference type="Proteomes" id="UP000193409"/>
    </source>
</evidence>
<feature type="transmembrane region" description="Helical" evidence="5">
    <location>
        <begin position="45"/>
        <end position="66"/>
    </location>
</feature>
<reference evidence="6 7" key="1">
    <citation type="submission" date="2017-03" db="EMBL/GenBank/DDBJ databases">
        <authorList>
            <person name="Afonso C.L."/>
            <person name="Miller P.J."/>
            <person name="Scott M.A."/>
            <person name="Spackman E."/>
            <person name="Goraichik I."/>
            <person name="Dimitrov K.M."/>
            <person name="Suarez D.L."/>
            <person name="Swayne D.E."/>
        </authorList>
    </citation>
    <scope>NUCLEOTIDE SEQUENCE [LARGE SCALE GENOMIC DNA]</scope>
    <source>
        <strain evidence="6 7">CECT 7680</strain>
    </source>
</reference>
<dbReference type="Proteomes" id="UP000193409">
    <property type="component" value="Unassembled WGS sequence"/>
</dbReference>
<dbReference type="RefSeq" id="WP_085869031.1">
    <property type="nucleotide sequence ID" value="NZ_FWFQ01000017.1"/>
</dbReference>
<dbReference type="PANTHER" id="PTHR30249">
    <property type="entry name" value="PUTATIVE SEROTONIN TRANSPORTER"/>
    <property type="match status" value="1"/>
</dbReference>
<dbReference type="OrthoDB" id="9811701at2"/>
<dbReference type="InterPro" id="IPR007300">
    <property type="entry name" value="CidB/LrgB"/>
</dbReference>
<dbReference type="EMBL" id="FWFQ01000017">
    <property type="protein sequence ID" value="SLN48332.1"/>
    <property type="molecule type" value="Genomic_DNA"/>
</dbReference>
<keyword evidence="4 5" id="KW-0472">Membrane</keyword>
<organism evidence="6 7">
    <name type="scientific">Pseudoruegeria aquimaris</name>
    <dbReference type="NCBI Taxonomy" id="393663"/>
    <lineage>
        <taxon>Bacteria</taxon>
        <taxon>Pseudomonadati</taxon>
        <taxon>Pseudomonadota</taxon>
        <taxon>Alphaproteobacteria</taxon>
        <taxon>Rhodobacterales</taxon>
        <taxon>Roseobacteraceae</taxon>
        <taxon>Pseudoruegeria</taxon>
    </lineage>
</organism>
<accession>A0A1Y5STR2</accession>
<comment type="subcellular location">
    <subcellularLocation>
        <location evidence="1">Membrane</location>
        <topology evidence="1">Multi-pass membrane protein</topology>
    </subcellularLocation>
</comment>
<dbReference type="Pfam" id="PF04172">
    <property type="entry name" value="LrgB"/>
    <property type="match status" value="1"/>
</dbReference>
<evidence type="ECO:0000256" key="1">
    <source>
        <dbReference type="ARBA" id="ARBA00004141"/>
    </source>
</evidence>
<feature type="transmembrane region" description="Helical" evidence="5">
    <location>
        <begin position="72"/>
        <end position="89"/>
    </location>
</feature>
<dbReference type="AlphaFoldDB" id="A0A1Y5STR2"/>
<evidence type="ECO:0000256" key="2">
    <source>
        <dbReference type="ARBA" id="ARBA00022692"/>
    </source>
</evidence>
<proteinExistence type="predicted"/>
<feature type="transmembrane region" description="Helical" evidence="5">
    <location>
        <begin position="16"/>
        <end position="33"/>
    </location>
</feature>
<protein>
    <submittedName>
        <fullName evidence="6">Inner membrane protein YohK</fullName>
    </submittedName>
</protein>